<dbReference type="Proteomes" id="UP001652661">
    <property type="component" value="Chromosome 3R"/>
</dbReference>
<keyword evidence="3" id="KW-1185">Reference proteome</keyword>
<name>A0A6P4I180_DROKI</name>
<protein>
    <recommendedName>
        <fullName evidence="2">Protein TsetseEP domain-containing protein</fullName>
    </recommendedName>
</protein>
<dbReference type="InterPro" id="IPR007931">
    <property type="entry name" value="TsetseEP"/>
</dbReference>
<dbReference type="OrthoDB" id="7859325at2759"/>
<dbReference type="RefSeq" id="XP_017021880.1">
    <property type="nucleotide sequence ID" value="XM_017166391.2"/>
</dbReference>
<reference evidence="4" key="1">
    <citation type="submission" date="2025-08" db="UniProtKB">
        <authorList>
            <consortium name="RefSeq"/>
        </authorList>
    </citation>
    <scope>IDENTIFICATION</scope>
    <source>
        <strain evidence="4">14028-0561.14</strain>
        <tissue evidence="4">Whole fly</tissue>
    </source>
</reference>
<accession>A0A6P4I180</accession>
<organism evidence="3 4">
    <name type="scientific">Drosophila kikkawai</name>
    <name type="common">Fruit fly</name>
    <dbReference type="NCBI Taxonomy" id="30033"/>
    <lineage>
        <taxon>Eukaryota</taxon>
        <taxon>Metazoa</taxon>
        <taxon>Ecdysozoa</taxon>
        <taxon>Arthropoda</taxon>
        <taxon>Hexapoda</taxon>
        <taxon>Insecta</taxon>
        <taxon>Pterygota</taxon>
        <taxon>Neoptera</taxon>
        <taxon>Endopterygota</taxon>
        <taxon>Diptera</taxon>
        <taxon>Brachycera</taxon>
        <taxon>Muscomorpha</taxon>
        <taxon>Ephydroidea</taxon>
        <taxon>Drosophilidae</taxon>
        <taxon>Drosophila</taxon>
        <taxon>Sophophora</taxon>
    </lineage>
</organism>
<feature type="chain" id="PRO_5028027376" description="Protein TsetseEP domain-containing protein" evidence="1">
    <location>
        <begin position="20"/>
        <end position="223"/>
    </location>
</feature>
<evidence type="ECO:0000259" key="2">
    <source>
        <dbReference type="Pfam" id="PF05267"/>
    </source>
</evidence>
<gene>
    <name evidence="4" type="primary">LOC108074366</name>
</gene>
<evidence type="ECO:0000256" key="1">
    <source>
        <dbReference type="SAM" id="SignalP"/>
    </source>
</evidence>
<dbReference type="GeneID" id="108074366"/>
<proteinExistence type="predicted"/>
<dbReference type="Pfam" id="PF05267">
    <property type="entry name" value="DUF725"/>
    <property type="match status" value="1"/>
</dbReference>
<evidence type="ECO:0000313" key="4">
    <source>
        <dbReference type="RefSeq" id="XP_017021880.1"/>
    </source>
</evidence>
<evidence type="ECO:0000313" key="3">
    <source>
        <dbReference type="Proteomes" id="UP001652661"/>
    </source>
</evidence>
<sequence length="223" mass="24748">MYFLHFVLALFLALGLATGLTLNLNLKPNSGKLKLKLPTNKKIHGLQQQTEVLAVRDPQTTQQCFNYYTPILSGITDRYEKNYGQCNQDHSTGSELVILTFKWTLYDIQEATDQGCKTFWPCGSIVDYVEAFQCFASAAADESKIMYQVSADATEAAGNMKIDLQTLDTQLELCVTSAEREYVEGTIATYEDLNKCLNGGGLTTDTVPGGDWDTTTDWYTTVA</sequence>
<dbReference type="AlphaFoldDB" id="A0A6P4I180"/>
<keyword evidence="1" id="KW-0732">Signal</keyword>
<feature type="domain" description="Protein TsetseEP" evidence="2">
    <location>
        <begin position="61"/>
        <end position="180"/>
    </location>
</feature>
<feature type="signal peptide" evidence="1">
    <location>
        <begin position="1"/>
        <end position="19"/>
    </location>
</feature>